<comment type="caution">
    <text evidence="1">The sequence shown here is derived from an EMBL/GenBank/DDBJ whole genome shotgun (WGS) entry which is preliminary data.</text>
</comment>
<name>A0A922NXU8_9HYPH</name>
<keyword evidence="2" id="KW-1185">Reference proteome</keyword>
<protein>
    <submittedName>
        <fullName evidence="1">Uncharacterized protein</fullName>
    </submittedName>
</protein>
<evidence type="ECO:0000313" key="2">
    <source>
        <dbReference type="Proteomes" id="UP000052167"/>
    </source>
</evidence>
<gene>
    <name evidence="1" type="ORF">GV68_23520</name>
</gene>
<evidence type="ECO:0000313" key="1">
    <source>
        <dbReference type="EMBL" id="KEQ02279.1"/>
    </source>
</evidence>
<reference evidence="1 2" key="1">
    <citation type="submission" date="2014-06" db="EMBL/GenBank/DDBJ databases">
        <title>Rhizobium pelagicum/R2-400B4.</title>
        <authorList>
            <person name="Kimes N.E."/>
            <person name="Lopez-Perez M."/>
        </authorList>
    </citation>
    <scope>NUCLEOTIDE SEQUENCE [LARGE SCALE GENOMIC DNA]</scope>
    <source>
        <strain evidence="1 2">R2-400B4</strain>
    </source>
</reference>
<dbReference type="Proteomes" id="UP000052167">
    <property type="component" value="Unassembled WGS sequence"/>
</dbReference>
<sequence length="102" mass="11345">MNDEVWIYQRPRSIISEPRMMSAIKNQRLNVAELTDCLIPWPNYMPITAGAKARAEIATPPNWSAPRDASPTASAMVDTVNERPRARNAVGDGLLNGLVQVW</sequence>
<proteinExistence type="predicted"/>
<dbReference type="AlphaFoldDB" id="A0A922NXU8"/>
<organism evidence="1 2">
    <name type="scientific">Pseudorhizobium pelagicum</name>
    <dbReference type="NCBI Taxonomy" id="1509405"/>
    <lineage>
        <taxon>Bacteria</taxon>
        <taxon>Pseudomonadati</taxon>
        <taxon>Pseudomonadota</taxon>
        <taxon>Alphaproteobacteria</taxon>
        <taxon>Hyphomicrobiales</taxon>
        <taxon>Rhizobiaceae</taxon>
        <taxon>Rhizobium/Agrobacterium group</taxon>
        <taxon>Pseudorhizobium</taxon>
    </lineage>
</organism>
<dbReference type="EMBL" id="JOKJ01000062">
    <property type="protein sequence ID" value="KEQ02279.1"/>
    <property type="molecule type" value="Genomic_DNA"/>
</dbReference>
<accession>A0A922NXU8</accession>